<dbReference type="WBParaSite" id="SCUD_0000798201-mRNA-1">
    <property type="protein sequence ID" value="SCUD_0000798201-mRNA-1"/>
    <property type="gene ID" value="SCUD_0000798201"/>
</dbReference>
<name>A0A183JZ25_9TREM</name>
<reference evidence="2 3" key="2">
    <citation type="submission" date="2018-11" db="EMBL/GenBank/DDBJ databases">
        <authorList>
            <consortium name="Pathogen Informatics"/>
        </authorList>
    </citation>
    <scope>NUCLEOTIDE SEQUENCE [LARGE SCALE GENOMIC DNA]</scope>
    <source>
        <strain evidence="2">Dakar</strain>
        <strain evidence="3">Dakar, Senegal</strain>
    </source>
</reference>
<sequence length="114" mass="13000">MIDEHGRSKANMKARIGKARAAYQQLKNVRNSKQLSTNTKVRTFNTDVKTVLLYGVETWRSTKLSSRRYKCLLTIVYAKYFGSVDQTLPTTTYCGKEQIRSQWRKKSGRSAGSG</sequence>
<evidence type="ECO:0000313" key="3">
    <source>
        <dbReference type="Proteomes" id="UP000279833"/>
    </source>
</evidence>
<accession>A0A183JZ25</accession>
<dbReference type="EMBL" id="UZAK01032555">
    <property type="protein sequence ID" value="VDP28744.1"/>
    <property type="molecule type" value="Genomic_DNA"/>
</dbReference>
<dbReference type="InterPro" id="IPR045609">
    <property type="entry name" value="DUF6451"/>
</dbReference>
<keyword evidence="3" id="KW-1185">Reference proteome</keyword>
<feature type="domain" description="DUF6451" evidence="1">
    <location>
        <begin position="22"/>
        <end position="54"/>
    </location>
</feature>
<evidence type="ECO:0000313" key="2">
    <source>
        <dbReference type="EMBL" id="VDP28744.1"/>
    </source>
</evidence>
<proteinExistence type="predicted"/>
<dbReference type="Proteomes" id="UP000279833">
    <property type="component" value="Unassembled WGS sequence"/>
</dbReference>
<evidence type="ECO:0000313" key="4">
    <source>
        <dbReference type="WBParaSite" id="SCUD_0000798201-mRNA-1"/>
    </source>
</evidence>
<dbReference type="Pfam" id="PF20049">
    <property type="entry name" value="DUF6451"/>
    <property type="match status" value="1"/>
</dbReference>
<reference evidence="4" key="1">
    <citation type="submission" date="2016-06" db="UniProtKB">
        <authorList>
            <consortium name="WormBaseParasite"/>
        </authorList>
    </citation>
    <scope>IDENTIFICATION</scope>
</reference>
<protein>
    <submittedName>
        <fullName evidence="4">DUF6451 domain-containing protein</fullName>
    </submittedName>
</protein>
<dbReference type="AlphaFoldDB" id="A0A183JZ25"/>
<gene>
    <name evidence="2" type="ORF">SCUD_LOCUS7982</name>
</gene>
<evidence type="ECO:0000259" key="1">
    <source>
        <dbReference type="Pfam" id="PF20049"/>
    </source>
</evidence>
<organism evidence="4">
    <name type="scientific">Schistosoma curassoni</name>
    <dbReference type="NCBI Taxonomy" id="6186"/>
    <lineage>
        <taxon>Eukaryota</taxon>
        <taxon>Metazoa</taxon>
        <taxon>Spiralia</taxon>
        <taxon>Lophotrochozoa</taxon>
        <taxon>Platyhelminthes</taxon>
        <taxon>Trematoda</taxon>
        <taxon>Digenea</taxon>
        <taxon>Strigeidida</taxon>
        <taxon>Schistosomatoidea</taxon>
        <taxon>Schistosomatidae</taxon>
        <taxon>Schistosoma</taxon>
    </lineage>
</organism>